<proteinExistence type="predicted"/>
<sequence length="14" mass="1658">MELVHTDSLDKLWA</sequence>
<accession>A0A2P2P6K3</accession>
<reference evidence="1" key="1">
    <citation type="submission" date="2018-02" db="EMBL/GenBank/DDBJ databases">
        <title>Rhizophora mucronata_Transcriptome.</title>
        <authorList>
            <person name="Meera S.P."/>
            <person name="Sreeshan A."/>
            <person name="Augustine A."/>
        </authorList>
    </citation>
    <scope>NUCLEOTIDE SEQUENCE</scope>
    <source>
        <tissue evidence="1">Leaf</tissue>
    </source>
</reference>
<name>A0A2P2P6K3_RHIMU</name>
<protein>
    <submittedName>
        <fullName evidence="1">Uncharacterized protein</fullName>
    </submittedName>
</protein>
<organism evidence="1">
    <name type="scientific">Rhizophora mucronata</name>
    <name type="common">Asiatic mangrove</name>
    <dbReference type="NCBI Taxonomy" id="61149"/>
    <lineage>
        <taxon>Eukaryota</taxon>
        <taxon>Viridiplantae</taxon>
        <taxon>Streptophyta</taxon>
        <taxon>Embryophyta</taxon>
        <taxon>Tracheophyta</taxon>
        <taxon>Spermatophyta</taxon>
        <taxon>Magnoliopsida</taxon>
        <taxon>eudicotyledons</taxon>
        <taxon>Gunneridae</taxon>
        <taxon>Pentapetalae</taxon>
        <taxon>rosids</taxon>
        <taxon>fabids</taxon>
        <taxon>Malpighiales</taxon>
        <taxon>Rhizophoraceae</taxon>
        <taxon>Rhizophora</taxon>
    </lineage>
</organism>
<dbReference type="EMBL" id="GGEC01069904">
    <property type="protein sequence ID" value="MBX50388.1"/>
    <property type="molecule type" value="Transcribed_RNA"/>
</dbReference>
<evidence type="ECO:0000313" key="1">
    <source>
        <dbReference type="EMBL" id="MBX50388.1"/>
    </source>
</evidence>